<evidence type="ECO:0000313" key="3">
    <source>
        <dbReference type="Proteomes" id="UP000705867"/>
    </source>
</evidence>
<evidence type="ECO:0000256" key="1">
    <source>
        <dbReference type="ARBA" id="ARBA00022596"/>
    </source>
</evidence>
<protein>
    <submittedName>
        <fullName evidence="2">DUF111 family protein</fullName>
    </submittedName>
</protein>
<dbReference type="PANTHER" id="PTHR36566">
    <property type="entry name" value="NICKEL INSERTION PROTEIN-RELATED"/>
    <property type="match status" value="1"/>
</dbReference>
<organism evidence="2 3">
    <name type="scientific">Candidatus Nitrobium versatile</name>
    <dbReference type="NCBI Taxonomy" id="2884831"/>
    <lineage>
        <taxon>Bacteria</taxon>
        <taxon>Pseudomonadati</taxon>
        <taxon>Nitrospirota</taxon>
        <taxon>Nitrospiria</taxon>
        <taxon>Nitrospirales</taxon>
        <taxon>Nitrospiraceae</taxon>
        <taxon>Candidatus Nitrobium</taxon>
    </lineage>
</organism>
<reference evidence="2" key="2">
    <citation type="submission" date="2021-08" db="EMBL/GenBank/DDBJ databases">
        <authorList>
            <person name="Dalcin Martins P."/>
        </authorList>
    </citation>
    <scope>NUCLEOTIDE SEQUENCE</scope>
    <source>
        <strain evidence="2">MAG_39</strain>
    </source>
</reference>
<dbReference type="InterPro" id="IPR002822">
    <property type="entry name" value="Ni_insertion"/>
</dbReference>
<dbReference type="PANTHER" id="PTHR36566:SF1">
    <property type="entry name" value="PYRIDINIUM-3,5-BISTHIOCARBOXYLIC ACID MONONUCLEOTIDE NICKEL INSERTION PROTEIN"/>
    <property type="match status" value="1"/>
</dbReference>
<gene>
    <name evidence="2" type="ORF">K8I29_05285</name>
</gene>
<reference evidence="2" key="1">
    <citation type="journal article" date="2021" name="bioRxiv">
        <title>Unraveling nitrogen, sulfur and carbon metabolic pathways and microbial community transcriptional responses to substrate deprivation and toxicity stresses in a bioreactor mimicking anoxic brackish coastal sediment conditions.</title>
        <authorList>
            <person name="Martins P.D."/>
            <person name="Echeveste M.J."/>
            <person name="Arshad A."/>
            <person name="Kurth J."/>
            <person name="Ouboter H."/>
            <person name="Jetten M.S.M."/>
            <person name="Welte C.U."/>
        </authorList>
    </citation>
    <scope>NUCLEOTIDE SEQUENCE</scope>
    <source>
        <strain evidence="2">MAG_39</strain>
    </source>
</reference>
<feature type="non-terminal residue" evidence="2">
    <location>
        <position position="1"/>
    </location>
</feature>
<proteinExistence type="predicted"/>
<dbReference type="Proteomes" id="UP000705867">
    <property type="component" value="Unassembled WGS sequence"/>
</dbReference>
<dbReference type="EMBL" id="JAIOIV010000038">
    <property type="protein sequence ID" value="MBZ0155616.1"/>
    <property type="molecule type" value="Genomic_DNA"/>
</dbReference>
<dbReference type="Pfam" id="PF01969">
    <property type="entry name" value="Ni_insertion"/>
    <property type="match status" value="1"/>
</dbReference>
<comment type="caution">
    <text evidence="2">The sequence shown here is derived from an EMBL/GenBank/DDBJ whole genome shotgun (WGS) entry which is preliminary data.</text>
</comment>
<accession>A0A953JD74</accession>
<evidence type="ECO:0000313" key="2">
    <source>
        <dbReference type="EMBL" id="MBZ0155616.1"/>
    </source>
</evidence>
<keyword evidence="1" id="KW-0533">Nickel</keyword>
<sequence length="129" mass="13531">HGEPFEEVHLHELGGIDCLVDIFGTLCGLSLLGVERVYTSAINVGSGTVETDHGVLPVPAPATAELLKGFPVYQSDIPFELTTPTGAVLLKGLDAEHLPKPSFSIGSIGYGAGSRDFPSLSNTLRLFIG</sequence>
<dbReference type="AlphaFoldDB" id="A0A953JD74"/>
<name>A0A953JD74_9BACT</name>